<sequence>MIKFFSSRLSAKKAHLVDASTVRRFGGSAVRLISPSKPEITAEAQPKFFGLNLFELPVITVRPQR</sequence>
<name>A0ABU3HN90_9CHRO</name>
<evidence type="ECO:0000313" key="1">
    <source>
        <dbReference type="EMBL" id="MDT3676015.1"/>
    </source>
</evidence>
<evidence type="ECO:0000313" key="2">
    <source>
        <dbReference type="Proteomes" id="UP001180650"/>
    </source>
</evidence>
<comment type="caution">
    <text evidence="1">The sequence shown here is derived from an EMBL/GenBank/DDBJ whole genome shotgun (WGS) entry which is preliminary data.</text>
</comment>
<accession>A0ABU3HN90</accession>
<organism evidence="1 2">
    <name type="scientific">Microcystis wesenbergii NRERC-220</name>
    <dbReference type="NCBI Taxonomy" id="3068991"/>
    <lineage>
        <taxon>Bacteria</taxon>
        <taxon>Bacillati</taxon>
        <taxon>Cyanobacteriota</taxon>
        <taxon>Cyanophyceae</taxon>
        <taxon>Oscillatoriophycideae</taxon>
        <taxon>Chroococcales</taxon>
        <taxon>Microcystaceae</taxon>
        <taxon>Microcystis</taxon>
    </lineage>
</organism>
<reference evidence="1" key="1">
    <citation type="submission" date="2023-08" db="EMBL/GenBank/DDBJ databases">
        <authorList>
            <person name="Park H.-K."/>
            <person name="Kim I.-S."/>
        </authorList>
    </citation>
    <scope>NUCLEOTIDE SEQUENCE</scope>
    <source>
        <strain evidence="1">NRERC-220</strain>
    </source>
</reference>
<proteinExistence type="predicted"/>
<dbReference type="RefSeq" id="WP_312674660.1">
    <property type="nucleotide sequence ID" value="NZ_JAVSJA010000001.1"/>
</dbReference>
<keyword evidence="2" id="KW-1185">Reference proteome</keyword>
<protein>
    <recommendedName>
        <fullName evidence="3">Transposase</fullName>
    </recommendedName>
</protein>
<dbReference type="EMBL" id="JAVSJA010000001">
    <property type="protein sequence ID" value="MDT3676015.1"/>
    <property type="molecule type" value="Genomic_DNA"/>
</dbReference>
<dbReference type="Proteomes" id="UP001180650">
    <property type="component" value="Unassembled WGS sequence"/>
</dbReference>
<gene>
    <name evidence="1" type="ORF">RAM70_16435</name>
</gene>
<evidence type="ECO:0008006" key="3">
    <source>
        <dbReference type="Google" id="ProtNLM"/>
    </source>
</evidence>